<protein>
    <submittedName>
        <fullName evidence="4">Gfo/Idh/MocA family oxidoreductase</fullName>
    </submittedName>
</protein>
<dbReference type="InterPro" id="IPR050463">
    <property type="entry name" value="Gfo/Idh/MocA_oxidrdct_glycsds"/>
</dbReference>
<evidence type="ECO:0000259" key="3">
    <source>
        <dbReference type="Pfam" id="PF22725"/>
    </source>
</evidence>
<dbReference type="Proteomes" id="UP000239874">
    <property type="component" value="Unassembled WGS sequence"/>
</dbReference>
<dbReference type="PANTHER" id="PTHR43818:SF11">
    <property type="entry name" value="BCDNA.GH03377"/>
    <property type="match status" value="1"/>
</dbReference>
<feature type="domain" description="Gfo/Idh/MocA-like oxidoreductase N-terminal" evidence="2">
    <location>
        <begin position="24"/>
        <end position="141"/>
    </location>
</feature>
<keyword evidence="1" id="KW-0560">Oxidoreductase</keyword>
<evidence type="ECO:0000313" key="4">
    <source>
        <dbReference type="EMBL" id="PPJ27981.1"/>
    </source>
</evidence>
<feature type="domain" description="GFO/IDH/MocA-like oxidoreductase" evidence="3">
    <location>
        <begin position="153"/>
        <end position="285"/>
    </location>
</feature>
<dbReference type="GO" id="GO:0016491">
    <property type="term" value="F:oxidoreductase activity"/>
    <property type="evidence" value="ECO:0007669"/>
    <property type="project" value="UniProtKB-KW"/>
</dbReference>
<dbReference type="Pfam" id="PF22725">
    <property type="entry name" value="GFO_IDH_MocA_C3"/>
    <property type="match status" value="1"/>
</dbReference>
<reference evidence="4 5" key="1">
    <citation type="submission" date="2018-02" db="EMBL/GenBank/DDBJ databases">
        <title>8 Nocardia nova and 1 Nocardia cyriacigeorgica strain used for evolution to TMP-SMX.</title>
        <authorList>
            <person name="Mehta H."/>
            <person name="Weng J."/>
            <person name="Shamoo Y."/>
        </authorList>
    </citation>
    <scope>NUCLEOTIDE SEQUENCE [LARGE SCALE GENOMIC DNA]</scope>
    <source>
        <strain evidence="4 5">MDA3139</strain>
    </source>
</reference>
<evidence type="ECO:0000259" key="2">
    <source>
        <dbReference type="Pfam" id="PF01408"/>
    </source>
</evidence>
<dbReference type="InterPro" id="IPR000683">
    <property type="entry name" value="Gfo/Idh/MocA-like_OxRdtase_N"/>
</dbReference>
<accession>A0A2S6A675</accession>
<gene>
    <name evidence="4" type="ORF">C5E45_34665</name>
</gene>
<evidence type="ECO:0000313" key="5">
    <source>
        <dbReference type="Proteomes" id="UP000239874"/>
    </source>
</evidence>
<dbReference type="Gene3D" id="3.40.50.720">
    <property type="entry name" value="NAD(P)-binding Rossmann-like Domain"/>
    <property type="match status" value="1"/>
</dbReference>
<proteinExistence type="predicted"/>
<dbReference type="SUPFAM" id="SSF51735">
    <property type="entry name" value="NAD(P)-binding Rossmann-fold domains"/>
    <property type="match status" value="1"/>
</dbReference>
<dbReference type="SUPFAM" id="SSF55347">
    <property type="entry name" value="Glyceraldehyde-3-phosphate dehydrogenase-like, C-terminal domain"/>
    <property type="match status" value="1"/>
</dbReference>
<dbReference type="InterPro" id="IPR036291">
    <property type="entry name" value="NAD(P)-bd_dom_sf"/>
</dbReference>
<dbReference type="GO" id="GO:0000166">
    <property type="term" value="F:nucleotide binding"/>
    <property type="evidence" value="ECO:0007669"/>
    <property type="project" value="InterPro"/>
</dbReference>
<organism evidence="4 5">
    <name type="scientific">Nocardia nova</name>
    <dbReference type="NCBI Taxonomy" id="37330"/>
    <lineage>
        <taxon>Bacteria</taxon>
        <taxon>Bacillati</taxon>
        <taxon>Actinomycetota</taxon>
        <taxon>Actinomycetes</taxon>
        <taxon>Mycobacteriales</taxon>
        <taxon>Nocardiaceae</taxon>
        <taxon>Nocardia</taxon>
    </lineage>
</organism>
<dbReference type="Pfam" id="PF01408">
    <property type="entry name" value="GFO_IDH_MocA"/>
    <property type="match status" value="1"/>
</dbReference>
<evidence type="ECO:0000256" key="1">
    <source>
        <dbReference type="ARBA" id="ARBA00023002"/>
    </source>
</evidence>
<dbReference type="EMBL" id="PSZC01000058">
    <property type="protein sequence ID" value="PPJ27981.1"/>
    <property type="molecule type" value="Genomic_DNA"/>
</dbReference>
<dbReference type="InterPro" id="IPR055170">
    <property type="entry name" value="GFO_IDH_MocA-like_dom"/>
</dbReference>
<dbReference type="AlphaFoldDB" id="A0A2S6A675"/>
<dbReference type="OrthoDB" id="9792085at2"/>
<sequence length="382" mass="40710">MRTTPSEIPGECPHKQGEAVSDRLRVGIVGVGWGVHVQVPAFRAVPEFEVVALCARTEASVGKAGGRTGITDLSTDWPAFVRRDDLDVISIATPTVAHHDQVLAAIEAGKHVLCEKPLALTDDDARDMLARAEDKGVAHAVCFEDRWSPEKYAARELISGGYLGTPYSARVSARVDYWHPAHPLQSEWMYRSADGGGYLLGLGAHDLDYLCWLFGEPTAVCADVRTTVPTRQRPDGTLLEIDADDTAALLIRFESGVVATHTLTAMGLHAGASYHLDITGSAGAIAIEGTLFERTLLAGTADEPAFSTTPGSSRIPRSGALAFDGGARNGAARQLALLLEDWLPAFDGEPTPDVPDLADGLRVQRIVTAARRSSAGAGWVEL</sequence>
<comment type="caution">
    <text evidence="4">The sequence shown here is derived from an EMBL/GenBank/DDBJ whole genome shotgun (WGS) entry which is preliminary data.</text>
</comment>
<dbReference type="Gene3D" id="3.30.360.10">
    <property type="entry name" value="Dihydrodipicolinate Reductase, domain 2"/>
    <property type="match status" value="1"/>
</dbReference>
<dbReference type="PANTHER" id="PTHR43818">
    <property type="entry name" value="BCDNA.GH03377"/>
    <property type="match status" value="1"/>
</dbReference>
<name>A0A2S6A675_9NOCA</name>